<sequence length="513" mass="54468">MRRACETIPLSLAGAILAAALLLSACGGGAGSSAAGGEGATPPIPAPVPMPPSPPPYPLAKPQQAEIRVSYRFSGRHVGIGPAFANERPYIDDLETRSLFGSYDVGSGRWRDGHGRDGSASAAEVVRFLRSFQTQQDREGGGDLVFIDFGVQKSLRIGNTARASERRAVVAALRNMNTSLPWRHRILLGPDISESVAPEDIPDDEIHIHFTDGKALWPEVEDGEEYERNVLGIGGSNFDREAQRALGGYTYIDRQAVGRGTARMEFVVTHELLHAWGMGAHVDPGAYPDAILVPVLPRHLNEVPLLWLTVEGEALLAEIKIAPGTRVSDLTVADLGPWDDDGFHLLGQIGLGGTDAEAMQFGAGYRNGLGRPWIWGPVPSTRLRANPEMSGRRTATWAGSLLGFSGAGRPVAGDAEIGIDIASLQGRADFTELESWARETHPGEPGTGHRWGDGDLGYTIGVRTEAGTETFVSTFASGDDPGVVTGAFVGARHEGAAGVLEHPDLSAAFGATR</sequence>
<dbReference type="PROSITE" id="PS51257">
    <property type="entry name" value="PROKAR_LIPOPROTEIN"/>
    <property type="match status" value="1"/>
</dbReference>
<comment type="caution">
    <text evidence="3">The sequence shown here is derived from an EMBL/GenBank/DDBJ whole genome shotgun (WGS) entry which is preliminary data.</text>
</comment>
<protein>
    <submittedName>
        <fullName evidence="3">Uncharacterized protein</fullName>
    </submittedName>
</protein>
<feature type="chain" id="PRO_5025495271" evidence="2">
    <location>
        <begin position="31"/>
        <end position="513"/>
    </location>
</feature>
<dbReference type="EMBL" id="VXRY01000024">
    <property type="protein sequence ID" value="MXY32597.1"/>
    <property type="molecule type" value="Genomic_DNA"/>
</dbReference>
<dbReference type="AlphaFoldDB" id="A0A6B0XXW1"/>
<organism evidence="3">
    <name type="scientific">Boseongicola sp. SB0664_bin_43</name>
    <dbReference type="NCBI Taxonomy" id="2604844"/>
    <lineage>
        <taxon>Bacteria</taxon>
        <taxon>Pseudomonadati</taxon>
        <taxon>Pseudomonadota</taxon>
        <taxon>Alphaproteobacteria</taxon>
        <taxon>Rhodobacterales</taxon>
        <taxon>Paracoccaceae</taxon>
        <taxon>Boseongicola</taxon>
    </lineage>
</organism>
<evidence type="ECO:0000256" key="2">
    <source>
        <dbReference type="SAM" id="SignalP"/>
    </source>
</evidence>
<accession>A0A6B0XXW1</accession>
<evidence type="ECO:0000256" key="1">
    <source>
        <dbReference type="SAM" id="MobiDB-lite"/>
    </source>
</evidence>
<keyword evidence="2" id="KW-0732">Signal</keyword>
<feature type="signal peptide" evidence="2">
    <location>
        <begin position="1"/>
        <end position="30"/>
    </location>
</feature>
<feature type="region of interest" description="Disordered" evidence="1">
    <location>
        <begin position="32"/>
        <end position="53"/>
    </location>
</feature>
<feature type="compositionally biased region" description="Pro residues" evidence="1">
    <location>
        <begin position="42"/>
        <end position="53"/>
    </location>
</feature>
<reference evidence="3" key="1">
    <citation type="submission" date="2019-09" db="EMBL/GenBank/DDBJ databases">
        <title>Characterisation of the sponge microbiome using genome-centric metagenomics.</title>
        <authorList>
            <person name="Engelberts J.P."/>
            <person name="Robbins S.J."/>
            <person name="De Goeij J.M."/>
            <person name="Aranda M."/>
            <person name="Bell S.C."/>
            <person name="Webster N.S."/>
        </authorList>
    </citation>
    <scope>NUCLEOTIDE SEQUENCE</scope>
    <source>
        <strain evidence="3">SB0664_bin_43</strain>
    </source>
</reference>
<gene>
    <name evidence="3" type="ORF">F4Y60_00585</name>
</gene>
<evidence type="ECO:0000313" key="3">
    <source>
        <dbReference type="EMBL" id="MXY32597.1"/>
    </source>
</evidence>
<proteinExistence type="predicted"/>
<name>A0A6B0XXW1_9RHOB</name>